<dbReference type="AlphaFoldDB" id="A0A7S0VCQ7"/>
<dbReference type="GO" id="GO:1990316">
    <property type="term" value="C:Atg1/ULK1 kinase complex"/>
    <property type="evidence" value="ECO:0007669"/>
    <property type="project" value="TreeGrafter"/>
</dbReference>
<protein>
    <recommendedName>
        <fullName evidence="2">Autophagy-related protein 101</fullName>
    </recommendedName>
</protein>
<evidence type="ECO:0000256" key="3">
    <source>
        <dbReference type="ARBA" id="ARBA00023006"/>
    </source>
</evidence>
<dbReference type="InterPro" id="IPR012445">
    <property type="entry name" value="ATG101"/>
</dbReference>
<evidence type="ECO:0000256" key="1">
    <source>
        <dbReference type="ARBA" id="ARBA00007130"/>
    </source>
</evidence>
<accession>A0A7S0VCQ7</accession>
<dbReference type="GO" id="GO:0000045">
    <property type="term" value="P:autophagosome assembly"/>
    <property type="evidence" value="ECO:0007669"/>
    <property type="project" value="TreeGrafter"/>
</dbReference>
<dbReference type="Pfam" id="PF07855">
    <property type="entry name" value="ATG101"/>
    <property type="match status" value="1"/>
</dbReference>
<dbReference type="GO" id="GO:0019901">
    <property type="term" value="F:protein kinase binding"/>
    <property type="evidence" value="ECO:0007669"/>
    <property type="project" value="TreeGrafter"/>
</dbReference>
<proteinExistence type="inferred from homology"/>
<organism evidence="4">
    <name type="scientific">Polytomella parva</name>
    <dbReference type="NCBI Taxonomy" id="51329"/>
    <lineage>
        <taxon>Eukaryota</taxon>
        <taxon>Viridiplantae</taxon>
        <taxon>Chlorophyta</taxon>
        <taxon>core chlorophytes</taxon>
        <taxon>Chlorophyceae</taxon>
        <taxon>CS clade</taxon>
        <taxon>Chlamydomonadales</taxon>
        <taxon>Chlamydomonadaceae</taxon>
        <taxon>Polytomella</taxon>
    </lineage>
</organism>
<dbReference type="GO" id="GO:0000407">
    <property type="term" value="C:phagophore assembly site"/>
    <property type="evidence" value="ECO:0007669"/>
    <property type="project" value="TreeGrafter"/>
</dbReference>
<evidence type="ECO:0000313" key="4">
    <source>
        <dbReference type="EMBL" id="CAD8785451.1"/>
    </source>
</evidence>
<reference evidence="4" key="1">
    <citation type="submission" date="2021-01" db="EMBL/GenBank/DDBJ databases">
        <authorList>
            <person name="Corre E."/>
            <person name="Pelletier E."/>
            <person name="Niang G."/>
            <person name="Scheremetjew M."/>
            <person name="Finn R."/>
            <person name="Kale V."/>
            <person name="Holt S."/>
            <person name="Cochrane G."/>
            <person name="Meng A."/>
            <person name="Brown T."/>
            <person name="Cohen L."/>
        </authorList>
    </citation>
    <scope>NUCLEOTIDE SEQUENCE</scope>
    <source>
        <strain evidence="4">SAG 63-3</strain>
    </source>
</reference>
<gene>
    <name evidence="4" type="ORF">PPAR00522_LOCUS17818</name>
</gene>
<dbReference type="EMBL" id="HBFM01027565">
    <property type="protein sequence ID" value="CAD8785451.1"/>
    <property type="molecule type" value="Transcribed_RNA"/>
</dbReference>
<comment type="similarity">
    <text evidence="1">Belongs to the ATG101 family.</text>
</comment>
<dbReference type="PANTHER" id="PTHR13292">
    <property type="entry name" value="AUTOPHAGY-RELATED PROTEIN 101"/>
    <property type="match status" value="1"/>
</dbReference>
<name>A0A7S0VCQ7_9CHLO</name>
<dbReference type="PANTHER" id="PTHR13292:SF0">
    <property type="entry name" value="AUTOPHAGY-RELATED PROTEIN 101"/>
    <property type="match status" value="1"/>
</dbReference>
<keyword evidence="3" id="KW-0072">Autophagy</keyword>
<sequence>MSNCEAFDLGNIDVEPHHTKEVLRCVFHTIIFNRALGFVRPRESDCELFDVTYVSCLDSELERQVEARISEICSVIGRIGNNTDTLKVSLTFYEKMKRQQGWFGGNQERKLYWERWQLSLRFNANDFKDPFSPPPSTYSLSHSLSSTPYPPVEVPSLPSHYIEEQVEDILASIATHAMAKKDHLPPVGDCVSPLTFPFEISFSVEGGARTVGRLSIPLPSSLTNSIEGGVQAMRKLLAQAPPPPNIL</sequence>
<evidence type="ECO:0000256" key="2">
    <source>
        <dbReference type="ARBA" id="ARBA00018874"/>
    </source>
</evidence>